<evidence type="ECO:0000313" key="2">
    <source>
        <dbReference type="Proteomes" id="UP001180020"/>
    </source>
</evidence>
<name>A0AAV9F4R2_ACOCL</name>
<evidence type="ECO:0000313" key="1">
    <source>
        <dbReference type="EMBL" id="KAK1320801.1"/>
    </source>
</evidence>
<dbReference type="AlphaFoldDB" id="A0AAV9F4R2"/>
<dbReference type="EMBL" id="JAUJYO010000003">
    <property type="protein sequence ID" value="KAK1320801.1"/>
    <property type="molecule type" value="Genomic_DNA"/>
</dbReference>
<sequence>MALVVRPSPHDPHHLDLYIVDTYRGLMVVGWMGGVTILTTGPSLVEEKRLHVHFTKIMEKAENIL</sequence>
<dbReference type="Proteomes" id="UP001180020">
    <property type="component" value="Unassembled WGS sequence"/>
</dbReference>
<reference evidence="1" key="1">
    <citation type="journal article" date="2023" name="Nat. Commun.">
        <title>Diploid and tetraploid genomes of Acorus and the evolution of monocots.</title>
        <authorList>
            <person name="Ma L."/>
            <person name="Liu K.W."/>
            <person name="Li Z."/>
            <person name="Hsiao Y.Y."/>
            <person name="Qi Y."/>
            <person name="Fu T."/>
            <person name="Tang G.D."/>
            <person name="Zhang D."/>
            <person name="Sun W.H."/>
            <person name="Liu D.K."/>
            <person name="Li Y."/>
            <person name="Chen G.Z."/>
            <person name="Liu X.D."/>
            <person name="Liao X.Y."/>
            <person name="Jiang Y.T."/>
            <person name="Yu X."/>
            <person name="Hao Y."/>
            <person name="Huang J."/>
            <person name="Zhao X.W."/>
            <person name="Ke S."/>
            <person name="Chen Y.Y."/>
            <person name="Wu W.L."/>
            <person name="Hsu J.L."/>
            <person name="Lin Y.F."/>
            <person name="Huang M.D."/>
            <person name="Li C.Y."/>
            <person name="Huang L."/>
            <person name="Wang Z.W."/>
            <person name="Zhao X."/>
            <person name="Zhong W.Y."/>
            <person name="Peng D.H."/>
            <person name="Ahmad S."/>
            <person name="Lan S."/>
            <person name="Zhang J.S."/>
            <person name="Tsai W.C."/>
            <person name="Van de Peer Y."/>
            <person name="Liu Z.J."/>
        </authorList>
    </citation>
    <scope>NUCLEOTIDE SEQUENCE</scope>
    <source>
        <strain evidence="1">CP</strain>
    </source>
</reference>
<protein>
    <submittedName>
        <fullName evidence="1">Uncharacterized protein</fullName>
    </submittedName>
</protein>
<accession>A0AAV9F4R2</accession>
<keyword evidence="2" id="KW-1185">Reference proteome</keyword>
<organism evidence="1 2">
    <name type="scientific">Acorus calamus</name>
    <name type="common">Sweet flag</name>
    <dbReference type="NCBI Taxonomy" id="4465"/>
    <lineage>
        <taxon>Eukaryota</taxon>
        <taxon>Viridiplantae</taxon>
        <taxon>Streptophyta</taxon>
        <taxon>Embryophyta</taxon>
        <taxon>Tracheophyta</taxon>
        <taxon>Spermatophyta</taxon>
        <taxon>Magnoliopsida</taxon>
        <taxon>Liliopsida</taxon>
        <taxon>Acoraceae</taxon>
        <taxon>Acorus</taxon>
    </lineage>
</organism>
<comment type="caution">
    <text evidence="1">The sequence shown here is derived from an EMBL/GenBank/DDBJ whole genome shotgun (WGS) entry which is preliminary data.</text>
</comment>
<gene>
    <name evidence="1" type="ORF">QJS10_CPA03g01939</name>
</gene>
<reference evidence="1" key="2">
    <citation type="submission" date="2023-06" db="EMBL/GenBank/DDBJ databases">
        <authorList>
            <person name="Ma L."/>
            <person name="Liu K.-W."/>
            <person name="Li Z."/>
            <person name="Hsiao Y.-Y."/>
            <person name="Qi Y."/>
            <person name="Fu T."/>
            <person name="Tang G."/>
            <person name="Zhang D."/>
            <person name="Sun W.-H."/>
            <person name="Liu D.-K."/>
            <person name="Li Y."/>
            <person name="Chen G.-Z."/>
            <person name="Liu X.-D."/>
            <person name="Liao X.-Y."/>
            <person name="Jiang Y.-T."/>
            <person name="Yu X."/>
            <person name="Hao Y."/>
            <person name="Huang J."/>
            <person name="Zhao X.-W."/>
            <person name="Ke S."/>
            <person name="Chen Y.-Y."/>
            <person name="Wu W.-L."/>
            <person name="Hsu J.-L."/>
            <person name="Lin Y.-F."/>
            <person name="Huang M.-D."/>
            <person name="Li C.-Y."/>
            <person name="Huang L."/>
            <person name="Wang Z.-W."/>
            <person name="Zhao X."/>
            <person name="Zhong W.-Y."/>
            <person name="Peng D.-H."/>
            <person name="Ahmad S."/>
            <person name="Lan S."/>
            <person name="Zhang J.-S."/>
            <person name="Tsai W.-C."/>
            <person name="Van De Peer Y."/>
            <person name="Liu Z.-J."/>
        </authorList>
    </citation>
    <scope>NUCLEOTIDE SEQUENCE</scope>
    <source>
        <strain evidence="1">CP</strain>
        <tissue evidence="1">Leaves</tissue>
    </source>
</reference>
<proteinExistence type="predicted"/>